<accession>C0D4D2</accession>
<dbReference type="AlphaFoldDB" id="C0D4D2"/>
<comment type="similarity">
    <text evidence="1">Belongs to the carbohydrate kinase PfkB family.</text>
</comment>
<dbReference type="InterPro" id="IPR050306">
    <property type="entry name" value="PfkB_Carbo_kinase"/>
</dbReference>
<evidence type="ECO:0000256" key="3">
    <source>
        <dbReference type="ARBA" id="ARBA00022777"/>
    </source>
</evidence>
<dbReference type="SUPFAM" id="SSF53613">
    <property type="entry name" value="Ribokinase-like"/>
    <property type="match status" value="1"/>
</dbReference>
<reference evidence="5 6" key="1">
    <citation type="submission" date="2009-01" db="EMBL/GenBank/DDBJ databases">
        <authorList>
            <person name="Fulton L."/>
            <person name="Clifton S."/>
            <person name="Fulton B."/>
            <person name="Xu J."/>
            <person name="Minx P."/>
            <person name="Pepin K.H."/>
            <person name="Johnson M."/>
            <person name="Bhonagiri V."/>
            <person name="Nash W.E."/>
            <person name="Mardis E.R."/>
            <person name="Wilson R.K."/>
        </authorList>
    </citation>
    <scope>NUCLEOTIDE SEQUENCE [LARGE SCALE GENOMIC DNA]</scope>
    <source>
        <strain evidence="5 6">DSM 15981</strain>
    </source>
</reference>
<sequence>MSWNVDTKQEDAMKVVGLGDNVVDKYEHIRVMYPGGNAMNFAVFARQLGVQAAFLGAFGDDPEGEHVAESARQEGVDISRCRRYHGENGCARVRLENGDRVFQGSNRCGVLRTEGLRLEPEDYEYLLGFDLIHSGIFGFAEDEVRTLKERGARISFDFSSSFTGEYLKRVLPYVDYPVFSCSHLEMGEMERLLEYAAGQGCALTLCTRGESGAWLADGKEVYRQRPYLVEARDTMAAGDSFLTCFLVNYLNESQKNPGGHEAAVTVSLERAAQFAANQCMVDGSWGHGVRY</sequence>
<feature type="domain" description="Carbohydrate kinase PfkB" evidence="4">
    <location>
        <begin position="26"/>
        <end position="276"/>
    </location>
</feature>
<dbReference type="Proteomes" id="UP000004756">
    <property type="component" value="Unassembled WGS sequence"/>
</dbReference>
<name>C0D4D2_9FIRM</name>
<dbReference type="Gene3D" id="3.40.1190.20">
    <property type="match status" value="1"/>
</dbReference>
<dbReference type="InterPro" id="IPR011611">
    <property type="entry name" value="PfkB_dom"/>
</dbReference>
<dbReference type="EMBL" id="ACCJ01000332">
    <property type="protein sequence ID" value="EEG53806.1"/>
    <property type="molecule type" value="Genomic_DNA"/>
</dbReference>
<dbReference type="PANTHER" id="PTHR43085:SF41">
    <property type="entry name" value="FRUCTOSELYSINE 6-KINASE"/>
    <property type="match status" value="1"/>
</dbReference>
<gene>
    <name evidence="5" type="ORF">CLOSTASPAR_04126</name>
</gene>
<evidence type="ECO:0000313" key="5">
    <source>
        <dbReference type="EMBL" id="EEG53806.1"/>
    </source>
</evidence>
<keyword evidence="3 5" id="KW-0418">Kinase</keyword>
<comment type="caution">
    <text evidence="5">The sequence shown here is derived from an EMBL/GenBank/DDBJ whole genome shotgun (WGS) entry which is preliminary data.</text>
</comment>
<dbReference type="GO" id="GO:0016301">
    <property type="term" value="F:kinase activity"/>
    <property type="evidence" value="ECO:0007669"/>
    <property type="project" value="UniProtKB-KW"/>
</dbReference>
<proteinExistence type="inferred from homology"/>
<reference evidence="5 6" key="2">
    <citation type="submission" date="2009-02" db="EMBL/GenBank/DDBJ databases">
        <title>Draft genome sequence of Clostridium asparagiforme (DSM 15981).</title>
        <authorList>
            <person name="Sudarsanam P."/>
            <person name="Ley R."/>
            <person name="Guruge J."/>
            <person name="Turnbaugh P.J."/>
            <person name="Mahowald M."/>
            <person name="Liep D."/>
            <person name="Gordon J."/>
        </authorList>
    </citation>
    <scope>NUCLEOTIDE SEQUENCE [LARGE SCALE GENOMIC DNA]</scope>
    <source>
        <strain evidence="5 6">DSM 15981</strain>
    </source>
</reference>
<protein>
    <submittedName>
        <fullName evidence="5">Kinase, PfkB family</fullName>
    </submittedName>
</protein>
<dbReference type="PANTHER" id="PTHR43085">
    <property type="entry name" value="HEXOKINASE FAMILY MEMBER"/>
    <property type="match status" value="1"/>
</dbReference>
<keyword evidence="6" id="KW-1185">Reference proteome</keyword>
<evidence type="ECO:0000313" key="6">
    <source>
        <dbReference type="Proteomes" id="UP000004756"/>
    </source>
</evidence>
<organism evidence="5 6">
    <name type="scientific">[Clostridium] asparagiforme DSM 15981</name>
    <dbReference type="NCBI Taxonomy" id="518636"/>
    <lineage>
        <taxon>Bacteria</taxon>
        <taxon>Bacillati</taxon>
        <taxon>Bacillota</taxon>
        <taxon>Clostridia</taxon>
        <taxon>Lachnospirales</taxon>
        <taxon>Lachnospiraceae</taxon>
        <taxon>Enterocloster</taxon>
    </lineage>
</organism>
<dbReference type="HOGENOM" id="CLU_027634_13_0_9"/>
<evidence type="ECO:0000259" key="4">
    <source>
        <dbReference type="Pfam" id="PF00294"/>
    </source>
</evidence>
<evidence type="ECO:0000256" key="1">
    <source>
        <dbReference type="ARBA" id="ARBA00010688"/>
    </source>
</evidence>
<keyword evidence="2" id="KW-0808">Transferase</keyword>
<dbReference type="Pfam" id="PF00294">
    <property type="entry name" value="PfkB"/>
    <property type="match status" value="1"/>
</dbReference>
<evidence type="ECO:0000256" key="2">
    <source>
        <dbReference type="ARBA" id="ARBA00022679"/>
    </source>
</evidence>
<dbReference type="InterPro" id="IPR029056">
    <property type="entry name" value="Ribokinase-like"/>
</dbReference>